<protein>
    <recommendedName>
        <fullName evidence="7">DNA 3'-5' helicase</fullName>
        <ecNumber evidence="7">5.6.2.4</ecNumber>
    </recommendedName>
</protein>
<evidence type="ECO:0000313" key="12">
    <source>
        <dbReference type="EMBL" id="KAK6972076.1"/>
    </source>
</evidence>
<proteinExistence type="inferred from homology"/>
<dbReference type="AlphaFoldDB" id="A0AAV9Z6V8"/>
<dbReference type="Gene3D" id="3.40.50.300">
    <property type="entry name" value="P-loop containing nucleotide triphosphate hydrolases"/>
    <property type="match status" value="2"/>
</dbReference>
<comment type="similarity">
    <text evidence="1">Belongs to the helicase family. RecQ subfamily.</text>
</comment>
<dbReference type="InterPro" id="IPR011545">
    <property type="entry name" value="DEAD/DEAH_box_helicase_dom"/>
</dbReference>
<evidence type="ECO:0000256" key="4">
    <source>
        <dbReference type="ARBA" id="ARBA00023125"/>
    </source>
</evidence>
<evidence type="ECO:0000256" key="3">
    <source>
        <dbReference type="ARBA" id="ARBA00022840"/>
    </source>
</evidence>
<feature type="domain" description="Helicase C-terminal" evidence="11">
    <location>
        <begin position="237"/>
        <end position="413"/>
    </location>
</feature>
<keyword evidence="5" id="KW-0413">Isomerase</keyword>
<feature type="region of interest" description="Disordered" evidence="8">
    <location>
        <begin position="634"/>
        <end position="678"/>
    </location>
</feature>
<dbReference type="PANTHER" id="PTHR13710">
    <property type="entry name" value="DNA HELICASE RECQ FAMILY MEMBER"/>
    <property type="match status" value="1"/>
</dbReference>
<keyword evidence="4" id="KW-0238">DNA-binding</keyword>
<dbReference type="PROSITE" id="PS50800">
    <property type="entry name" value="SAP"/>
    <property type="match status" value="1"/>
</dbReference>
<dbReference type="GO" id="GO:0016787">
    <property type="term" value="F:hydrolase activity"/>
    <property type="evidence" value="ECO:0007669"/>
    <property type="project" value="UniProtKB-KW"/>
</dbReference>
<dbReference type="GO" id="GO:0009378">
    <property type="term" value="F:four-way junction helicase activity"/>
    <property type="evidence" value="ECO:0007669"/>
    <property type="project" value="TreeGrafter"/>
</dbReference>
<sequence length="678" mass="76147">MAPPTPSFCSDHAVNSREWMEELLRTRAQVREVYPHQPELAMHINAGEDVFCVAGTSMGKTLALHEKGTALMIVPTKVLVEQQADVASRRGLRALAINQDTVRNTRLTGRDLFKELEAGDDIRIAVMTPAMLNEADMKALLRRPSFINSVRWLSIDEAHLVGHDGIFQSGYISLLNMRVRLNSSVIWAAATATATPVEALSMAAALGFHPNKYINARYSVDRPNLKFIPRILQHPTSNGQFLDYSFIIPFDLVDIKQIPETILEEFLDGLLPPSLPNRDKIIRTYNSLLPFEERQQLIEDFKAGHVRVLIVTDTATYGFDVPNIRLAVLTDLPTSKADKDQKLGRAGRDGLPAVVGAFAPSWLVEPPDGVDPTNPKHLAELERRKKLPPAVVQWYNPTAEKCCRAVTMQHDGEAFIPRPGCCVPICEPDGFAAYLAETAKWVQFFDAKQQTAAEPRIRSDGTFYAFQKPMKESMEQMLDRWRHRIWAQIRTRPEEPCEYFLPRHILNSIVNKAHVCTSVERLKTVAADWDYADTHGQLLFDYLNEALTGFSQIFKERAAADGPSSESEAEEDTPGVQLLEKTTLAVLHSFCREFNLPKSGNKSVVVNRVAQYFISTASSFPSKQEIDERKASLMNIDEPPTVLGDKTNLASLPTSPKKDKKRKRKYPKENQSLMTSQI</sequence>
<dbReference type="SMART" id="SM00490">
    <property type="entry name" value="HELICc"/>
    <property type="match status" value="1"/>
</dbReference>
<dbReference type="Pfam" id="PF00270">
    <property type="entry name" value="DEAD"/>
    <property type="match status" value="1"/>
</dbReference>
<evidence type="ECO:0000259" key="10">
    <source>
        <dbReference type="PROSITE" id="PS51192"/>
    </source>
</evidence>
<name>A0AAV9Z6V8_9AGAR</name>
<dbReference type="GO" id="GO:0000724">
    <property type="term" value="P:double-strand break repair via homologous recombination"/>
    <property type="evidence" value="ECO:0007669"/>
    <property type="project" value="TreeGrafter"/>
</dbReference>
<dbReference type="InterPro" id="IPR003034">
    <property type="entry name" value="SAP_dom"/>
</dbReference>
<evidence type="ECO:0000256" key="1">
    <source>
        <dbReference type="ARBA" id="ARBA00005446"/>
    </source>
</evidence>
<evidence type="ECO:0000256" key="6">
    <source>
        <dbReference type="ARBA" id="ARBA00034617"/>
    </source>
</evidence>
<dbReference type="GO" id="GO:0005737">
    <property type="term" value="C:cytoplasm"/>
    <property type="evidence" value="ECO:0007669"/>
    <property type="project" value="TreeGrafter"/>
</dbReference>
<dbReference type="GO" id="GO:0005524">
    <property type="term" value="F:ATP binding"/>
    <property type="evidence" value="ECO:0007669"/>
    <property type="project" value="UniProtKB-KW"/>
</dbReference>
<keyword evidence="13" id="KW-1185">Reference proteome</keyword>
<dbReference type="InterPro" id="IPR027417">
    <property type="entry name" value="P-loop_NTPase"/>
</dbReference>
<dbReference type="PANTHER" id="PTHR13710:SF105">
    <property type="entry name" value="ATP-DEPENDENT DNA HELICASE Q1"/>
    <property type="match status" value="1"/>
</dbReference>
<evidence type="ECO:0000259" key="11">
    <source>
        <dbReference type="PROSITE" id="PS51194"/>
    </source>
</evidence>
<feature type="domain" description="Helicase ATP-binding" evidence="10">
    <location>
        <begin position="41"/>
        <end position="212"/>
    </location>
</feature>
<accession>A0AAV9Z6V8</accession>
<dbReference type="GO" id="GO:0043138">
    <property type="term" value="F:3'-5' DNA helicase activity"/>
    <property type="evidence" value="ECO:0007669"/>
    <property type="project" value="UniProtKB-EC"/>
</dbReference>
<dbReference type="GO" id="GO:0005694">
    <property type="term" value="C:chromosome"/>
    <property type="evidence" value="ECO:0007669"/>
    <property type="project" value="TreeGrafter"/>
</dbReference>
<comment type="caution">
    <text evidence="12">The sequence shown here is derived from an EMBL/GenBank/DDBJ whole genome shotgun (WGS) entry which is preliminary data.</text>
</comment>
<dbReference type="InterPro" id="IPR001650">
    <property type="entry name" value="Helicase_C-like"/>
</dbReference>
<evidence type="ECO:0000256" key="8">
    <source>
        <dbReference type="SAM" id="MobiDB-lite"/>
    </source>
</evidence>
<evidence type="ECO:0000313" key="13">
    <source>
        <dbReference type="Proteomes" id="UP001362999"/>
    </source>
</evidence>
<keyword evidence="2" id="KW-0547">Nucleotide-binding</keyword>
<evidence type="ECO:0000259" key="9">
    <source>
        <dbReference type="PROSITE" id="PS50800"/>
    </source>
</evidence>
<dbReference type="PROSITE" id="PS51194">
    <property type="entry name" value="HELICASE_CTER"/>
    <property type="match status" value="1"/>
</dbReference>
<feature type="compositionally biased region" description="Polar residues" evidence="8">
    <location>
        <begin position="669"/>
        <end position="678"/>
    </location>
</feature>
<dbReference type="PROSITE" id="PS51192">
    <property type="entry name" value="HELICASE_ATP_BIND_1"/>
    <property type="match status" value="1"/>
</dbReference>
<dbReference type="InterPro" id="IPR014001">
    <property type="entry name" value="Helicase_ATP-bd"/>
</dbReference>
<dbReference type="EC" id="5.6.2.4" evidence="7"/>
<keyword evidence="3" id="KW-0067">ATP-binding</keyword>
<dbReference type="SMART" id="SM00487">
    <property type="entry name" value="DEXDc"/>
    <property type="match status" value="1"/>
</dbReference>
<dbReference type="SUPFAM" id="SSF52540">
    <property type="entry name" value="P-loop containing nucleoside triphosphate hydrolases"/>
    <property type="match status" value="1"/>
</dbReference>
<dbReference type="GO" id="GO:0003677">
    <property type="term" value="F:DNA binding"/>
    <property type="evidence" value="ECO:0007669"/>
    <property type="project" value="UniProtKB-KW"/>
</dbReference>
<organism evidence="12 13">
    <name type="scientific">Favolaschia claudopus</name>
    <dbReference type="NCBI Taxonomy" id="2862362"/>
    <lineage>
        <taxon>Eukaryota</taxon>
        <taxon>Fungi</taxon>
        <taxon>Dikarya</taxon>
        <taxon>Basidiomycota</taxon>
        <taxon>Agaricomycotina</taxon>
        <taxon>Agaricomycetes</taxon>
        <taxon>Agaricomycetidae</taxon>
        <taxon>Agaricales</taxon>
        <taxon>Marasmiineae</taxon>
        <taxon>Mycenaceae</taxon>
        <taxon>Favolaschia</taxon>
    </lineage>
</organism>
<dbReference type="EMBL" id="JAWWNJ010000195">
    <property type="protein sequence ID" value="KAK6972076.1"/>
    <property type="molecule type" value="Genomic_DNA"/>
</dbReference>
<dbReference type="Pfam" id="PF00271">
    <property type="entry name" value="Helicase_C"/>
    <property type="match status" value="1"/>
</dbReference>
<keyword evidence="12" id="KW-0378">Hydrolase</keyword>
<comment type="catalytic activity">
    <reaction evidence="6">
        <text>Couples ATP hydrolysis with the unwinding of duplex DNA by translocating in the 3'-5' direction.</text>
        <dbReference type="EC" id="5.6.2.4"/>
    </reaction>
</comment>
<evidence type="ECO:0000256" key="2">
    <source>
        <dbReference type="ARBA" id="ARBA00022741"/>
    </source>
</evidence>
<feature type="domain" description="SAP" evidence="9">
    <location>
        <begin position="579"/>
        <end position="613"/>
    </location>
</feature>
<dbReference type="Proteomes" id="UP001362999">
    <property type="component" value="Unassembled WGS sequence"/>
</dbReference>
<evidence type="ECO:0000256" key="7">
    <source>
        <dbReference type="ARBA" id="ARBA00034808"/>
    </source>
</evidence>
<evidence type="ECO:0000256" key="5">
    <source>
        <dbReference type="ARBA" id="ARBA00023235"/>
    </source>
</evidence>
<reference evidence="12 13" key="1">
    <citation type="journal article" date="2024" name="J Genomics">
        <title>Draft genome sequencing and assembly of Favolaschia claudopus CIRM-BRFM 2984 isolated from oak limbs.</title>
        <authorList>
            <person name="Navarro D."/>
            <person name="Drula E."/>
            <person name="Chaduli D."/>
            <person name="Cazenave R."/>
            <person name="Ahrendt S."/>
            <person name="Wang J."/>
            <person name="Lipzen A."/>
            <person name="Daum C."/>
            <person name="Barry K."/>
            <person name="Grigoriev I.V."/>
            <person name="Favel A."/>
            <person name="Rosso M.N."/>
            <person name="Martin F."/>
        </authorList>
    </citation>
    <scope>NUCLEOTIDE SEQUENCE [LARGE SCALE GENOMIC DNA]</scope>
    <source>
        <strain evidence="12 13">CIRM-BRFM 2984</strain>
    </source>
</reference>
<gene>
    <name evidence="12" type="ORF">R3P38DRAFT_3297220</name>
</gene>